<gene>
    <name evidence="1" type="ORF">GJ744_010030</name>
</gene>
<dbReference type="Proteomes" id="UP000606974">
    <property type="component" value="Unassembled WGS sequence"/>
</dbReference>
<proteinExistence type="predicted"/>
<dbReference type="AlphaFoldDB" id="A0A8H7E5T6"/>
<protein>
    <submittedName>
        <fullName evidence="1">Uncharacterized protein</fullName>
    </submittedName>
</protein>
<keyword evidence="2" id="KW-1185">Reference proteome</keyword>
<comment type="caution">
    <text evidence="1">The sequence shown here is derived from an EMBL/GenBank/DDBJ whole genome shotgun (WGS) entry which is preliminary data.</text>
</comment>
<organism evidence="1 2">
    <name type="scientific">Endocarpon pusillum</name>
    <dbReference type="NCBI Taxonomy" id="364733"/>
    <lineage>
        <taxon>Eukaryota</taxon>
        <taxon>Fungi</taxon>
        <taxon>Dikarya</taxon>
        <taxon>Ascomycota</taxon>
        <taxon>Pezizomycotina</taxon>
        <taxon>Eurotiomycetes</taxon>
        <taxon>Chaetothyriomycetidae</taxon>
        <taxon>Verrucariales</taxon>
        <taxon>Verrucariaceae</taxon>
        <taxon>Endocarpon</taxon>
    </lineage>
</organism>
<reference evidence="1" key="1">
    <citation type="submission" date="2020-02" db="EMBL/GenBank/DDBJ databases">
        <authorList>
            <person name="Palmer J.M."/>
        </authorList>
    </citation>
    <scope>NUCLEOTIDE SEQUENCE</scope>
    <source>
        <strain evidence="1">EPUS1.4</strain>
        <tissue evidence="1">Thallus</tissue>
    </source>
</reference>
<dbReference type="EMBL" id="JAACFV010000062">
    <property type="protein sequence ID" value="KAF7507866.1"/>
    <property type="molecule type" value="Genomic_DNA"/>
</dbReference>
<sequence length="71" mass="8283">MYVNSCRATRERGRIADEAIHKHLELTEEDWTMLQELYNALQPFNEATNFLQSNNKGARYGFLALEIESAY</sequence>
<evidence type="ECO:0000313" key="2">
    <source>
        <dbReference type="Proteomes" id="UP000606974"/>
    </source>
</evidence>
<evidence type="ECO:0000313" key="1">
    <source>
        <dbReference type="EMBL" id="KAF7507866.1"/>
    </source>
</evidence>
<dbReference type="OrthoDB" id="3780340at2759"/>
<name>A0A8H7E5T6_9EURO</name>
<accession>A0A8H7E5T6</accession>